<gene>
    <name evidence="4" type="ORF">CYMTET_8744</name>
</gene>
<dbReference type="InterPro" id="IPR038765">
    <property type="entry name" value="Papain-like_cys_pep_sf"/>
</dbReference>
<comment type="caution">
    <text evidence="4">The sequence shown here is derived from an EMBL/GenBank/DDBJ whole genome shotgun (WGS) entry which is preliminary data.</text>
</comment>
<dbReference type="Proteomes" id="UP001190700">
    <property type="component" value="Unassembled WGS sequence"/>
</dbReference>
<feature type="region of interest" description="Disordered" evidence="2">
    <location>
        <begin position="66"/>
        <end position="105"/>
    </location>
</feature>
<dbReference type="EMBL" id="LGRX02002714">
    <property type="protein sequence ID" value="KAK3283562.1"/>
    <property type="molecule type" value="Genomic_DNA"/>
</dbReference>
<evidence type="ECO:0000313" key="4">
    <source>
        <dbReference type="EMBL" id="KAK3283562.1"/>
    </source>
</evidence>
<proteinExistence type="inferred from homology"/>
<sequence>MEAADDRSAIVKINDKKTRSGTGLENLSNTCYVNSVVQALNNVEPFRRLLFSPTVEYLLSKHRVRTPHPSGNLRTSAVAAAPARKRRRGKEDVLQGRPTQNLADIRPPTRTAFTRSKRACLEVENPSPMISCELNLLMQALRSGDYSSYLPCDLLRVVWSLMPNFANDAQQDAHEFMCFLMDRLKYELTLPVAEPKPDAQLTGPVFPVYPRKARSRSTRAPTSISKHPRLACLRDFASTPQTPVPPPGRKVPSDILPARPPKPSGKLRTSPSEKLRKPRTATGPESLEDSDSPELHYEENMESLGSAPGGYWIVSRWGAVEHRAGCTCRPCKSRRKPPGLRSQGSTEQEFLESMLDFDEAMETKACEYSDQIEVKLTAQSELVPPARHSAAVAASQKEGEEGDRKRAAGSAGADRFTACTDAGDRGLDTLDAAQAEAGEERMHDTPGSPSEADGRSGADDGADNPISQLFGGEVCSQVSCLGCGNVSERQEPFLDISLSMPDKETSRTSNTEGEAEAEGTPFSSMEECLASHTSSEELTGDEQYYCERCGKGSARRQVRFASLPQVLCLHLKRFQWGSKGRGKVDVQVDFPLRGLDMSPYMRGSSCVSSSQGSTEGESANDEQRSAEGVGRTRTAYDLVAMVVHHGKYAGSGHYTSYAYSSENRIWLEYNDNRVREVNARDVCVAKGYLFFYLRRN</sequence>
<dbReference type="PROSITE" id="PS00973">
    <property type="entry name" value="USP_2"/>
    <property type="match status" value="1"/>
</dbReference>
<feature type="region of interest" description="Disordered" evidence="2">
    <location>
        <begin position="237"/>
        <end position="295"/>
    </location>
</feature>
<name>A0AAE0LFT2_9CHLO</name>
<feature type="domain" description="USP" evidence="3">
    <location>
        <begin position="22"/>
        <end position="695"/>
    </location>
</feature>
<dbReference type="InterPro" id="IPR001394">
    <property type="entry name" value="Peptidase_C19_UCH"/>
</dbReference>
<evidence type="ECO:0000256" key="1">
    <source>
        <dbReference type="ARBA" id="ARBA00009085"/>
    </source>
</evidence>
<feature type="region of interest" description="Disordered" evidence="2">
    <location>
        <begin position="385"/>
        <end position="425"/>
    </location>
</feature>
<dbReference type="Gene3D" id="3.90.70.10">
    <property type="entry name" value="Cysteine proteinases"/>
    <property type="match status" value="2"/>
</dbReference>
<evidence type="ECO:0000256" key="2">
    <source>
        <dbReference type="SAM" id="MobiDB-lite"/>
    </source>
</evidence>
<dbReference type="Pfam" id="PF00443">
    <property type="entry name" value="UCH"/>
    <property type="match status" value="2"/>
</dbReference>
<dbReference type="SUPFAM" id="SSF54001">
    <property type="entry name" value="Cysteine proteinases"/>
    <property type="match status" value="1"/>
</dbReference>
<organism evidence="4 5">
    <name type="scientific">Cymbomonas tetramitiformis</name>
    <dbReference type="NCBI Taxonomy" id="36881"/>
    <lineage>
        <taxon>Eukaryota</taxon>
        <taxon>Viridiplantae</taxon>
        <taxon>Chlorophyta</taxon>
        <taxon>Pyramimonadophyceae</taxon>
        <taxon>Pyramimonadales</taxon>
        <taxon>Pyramimonadaceae</taxon>
        <taxon>Cymbomonas</taxon>
    </lineage>
</organism>
<feature type="compositionally biased region" description="Low complexity" evidence="2">
    <location>
        <begin position="604"/>
        <end position="613"/>
    </location>
</feature>
<feature type="region of interest" description="Disordered" evidence="2">
    <location>
        <begin position="501"/>
        <end position="523"/>
    </location>
</feature>
<dbReference type="GO" id="GO:0016579">
    <property type="term" value="P:protein deubiquitination"/>
    <property type="evidence" value="ECO:0007669"/>
    <property type="project" value="InterPro"/>
</dbReference>
<protein>
    <recommendedName>
        <fullName evidence="3">USP domain-containing protein</fullName>
    </recommendedName>
</protein>
<comment type="similarity">
    <text evidence="1">Belongs to the peptidase C19 family.</text>
</comment>
<evidence type="ECO:0000313" key="5">
    <source>
        <dbReference type="Proteomes" id="UP001190700"/>
    </source>
</evidence>
<dbReference type="InterPro" id="IPR050185">
    <property type="entry name" value="Ub_carboxyl-term_hydrolase"/>
</dbReference>
<dbReference type="PANTHER" id="PTHR21646">
    <property type="entry name" value="UBIQUITIN CARBOXYL-TERMINAL HYDROLASE"/>
    <property type="match status" value="1"/>
</dbReference>
<dbReference type="InterPro" id="IPR028889">
    <property type="entry name" value="USP"/>
</dbReference>
<dbReference type="PROSITE" id="PS50235">
    <property type="entry name" value="USP_3"/>
    <property type="match status" value="1"/>
</dbReference>
<dbReference type="CDD" id="cd02257">
    <property type="entry name" value="Peptidase_C19"/>
    <property type="match status" value="1"/>
</dbReference>
<feature type="compositionally biased region" description="Basic and acidic residues" evidence="2">
    <location>
        <begin position="397"/>
        <end position="406"/>
    </location>
</feature>
<dbReference type="PANTHER" id="PTHR21646:SF19">
    <property type="entry name" value="UBIQUITIN CARBOXYL-TERMINAL HYDROLASE 3"/>
    <property type="match status" value="1"/>
</dbReference>
<evidence type="ECO:0000259" key="3">
    <source>
        <dbReference type="PROSITE" id="PS50235"/>
    </source>
</evidence>
<accession>A0AAE0LFT2</accession>
<feature type="region of interest" description="Disordered" evidence="2">
    <location>
        <begin position="437"/>
        <end position="465"/>
    </location>
</feature>
<dbReference type="AlphaFoldDB" id="A0AAE0LFT2"/>
<reference evidence="4 5" key="1">
    <citation type="journal article" date="2015" name="Genome Biol. Evol.">
        <title>Comparative Genomics of a Bacterivorous Green Alga Reveals Evolutionary Causalities and Consequences of Phago-Mixotrophic Mode of Nutrition.</title>
        <authorList>
            <person name="Burns J.A."/>
            <person name="Paasch A."/>
            <person name="Narechania A."/>
            <person name="Kim E."/>
        </authorList>
    </citation>
    <scope>NUCLEOTIDE SEQUENCE [LARGE SCALE GENOMIC DNA]</scope>
    <source>
        <strain evidence="4 5">PLY_AMNH</strain>
    </source>
</reference>
<dbReference type="InterPro" id="IPR018200">
    <property type="entry name" value="USP_CS"/>
</dbReference>
<dbReference type="GO" id="GO:0004843">
    <property type="term" value="F:cysteine-type deubiquitinase activity"/>
    <property type="evidence" value="ECO:0007669"/>
    <property type="project" value="InterPro"/>
</dbReference>
<feature type="region of interest" description="Disordered" evidence="2">
    <location>
        <begin position="603"/>
        <end position="629"/>
    </location>
</feature>
<keyword evidence="5" id="KW-1185">Reference proteome</keyword>